<protein>
    <recommendedName>
        <fullName evidence="1">DUF6593 domain-containing protein</fullName>
    </recommendedName>
</protein>
<feature type="domain" description="DUF6593" evidence="1">
    <location>
        <begin position="14"/>
        <end position="160"/>
    </location>
</feature>
<gene>
    <name evidence="2" type="ORF">BD410DRAFT_784387</name>
</gene>
<evidence type="ECO:0000313" key="2">
    <source>
        <dbReference type="EMBL" id="TDL26295.1"/>
    </source>
</evidence>
<accession>A0A4Y7QFV4</accession>
<evidence type="ECO:0000313" key="3">
    <source>
        <dbReference type="Proteomes" id="UP000294933"/>
    </source>
</evidence>
<name>A0A4Y7QFV4_9AGAM</name>
<evidence type="ECO:0000259" key="1">
    <source>
        <dbReference type="Pfam" id="PF20236"/>
    </source>
</evidence>
<proteinExistence type="predicted"/>
<dbReference type="Pfam" id="PF20236">
    <property type="entry name" value="DUF6593"/>
    <property type="match status" value="1"/>
</dbReference>
<sequence>MADGLHLNLTFLDNDPLNMVVTCGGQPIYEVVTPSKFIHDCTTTITYIDKSFHRPVASIDWNSTWSTIVHISGLKIPLERFLLRTAMFSNSRTFYSFKGHRYKWEKSQSLMLYDSRRTVVARLHRATPHQKAFLEIMRSELEEVLDEVLVSCVIMAKDARLIRPVDNWHLHRRSCG</sequence>
<dbReference type="EMBL" id="ML170162">
    <property type="protein sequence ID" value="TDL26295.1"/>
    <property type="molecule type" value="Genomic_DNA"/>
</dbReference>
<organism evidence="2 3">
    <name type="scientific">Rickenella mellea</name>
    <dbReference type="NCBI Taxonomy" id="50990"/>
    <lineage>
        <taxon>Eukaryota</taxon>
        <taxon>Fungi</taxon>
        <taxon>Dikarya</taxon>
        <taxon>Basidiomycota</taxon>
        <taxon>Agaricomycotina</taxon>
        <taxon>Agaricomycetes</taxon>
        <taxon>Hymenochaetales</taxon>
        <taxon>Rickenellaceae</taxon>
        <taxon>Rickenella</taxon>
    </lineage>
</organism>
<dbReference type="AlphaFoldDB" id="A0A4Y7QFV4"/>
<dbReference type="Proteomes" id="UP000294933">
    <property type="component" value="Unassembled WGS sequence"/>
</dbReference>
<reference evidence="2 3" key="1">
    <citation type="submission" date="2018-06" db="EMBL/GenBank/DDBJ databases">
        <title>A transcriptomic atlas of mushroom development highlights an independent origin of complex multicellularity.</title>
        <authorList>
            <consortium name="DOE Joint Genome Institute"/>
            <person name="Krizsan K."/>
            <person name="Almasi E."/>
            <person name="Merenyi Z."/>
            <person name="Sahu N."/>
            <person name="Viragh M."/>
            <person name="Koszo T."/>
            <person name="Mondo S."/>
            <person name="Kiss B."/>
            <person name="Balint B."/>
            <person name="Kues U."/>
            <person name="Barry K."/>
            <person name="Hegedus J.C."/>
            <person name="Henrissat B."/>
            <person name="Johnson J."/>
            <person name="Lipzen A."/>
            <person name="Ohm R."/>
            <person name="Nagy I."/>
            <person name="Pangilinan J."/>
            <person name="Yan J."/>
            <person name="Xiong Y."/>
            <person name="Grigoriev I.V."/>
            <person name="Hibbett D.S."/>
            <person name="Nagy L.G."/>
        </authorList>
    </citation>
    <scope>NUCLEOTIDE SEQUENCE [LARGE SCALE GENOMIC DNA]</scope>
    <source>
        <strain evidence="2 3">SZMC22713</strain>
    </source>
</reference>
<dbReference type="InterPro" id="IPR046528">
    <property type="entry name" value="DUF6593"/>
</dbReference>
<keyword evidence="3" id="KW-1185">Reference proteome</keyword>
<dbReference type="VEuPathDB" id="FungiDB:BD410DRAFT_784387"/>